<sequence>SEGIGNVESGTDGVMNVMMHELDRVAQLRLESKTVLPTFRYMKAKKYNEETQDGIIEKIKSENEDGVNINRLKRLRQHDNESVKEYTNRYEAQAESVKDALRIDEKRDWVLEIEDFRKDKDDSKEKDRSTPEVSTESSNTDIDSLAKDFAGLKICCVEQKKDDENWAHKLESNIKELTKANQAPRPRRCYECNQEGYIARNCLIRAQKQNNNHDNEERNNQILNPEIRGLNVRLFEIKETTSSKSNEYLMIKVEGSDMLFDIRNLRKRRHCNDDDENEMPTWAKSKFRNDRTHETRDDTIKPNMEEIQPIEAETLQNSSHHG</sequence>
<evidence type="ECO:0000313" key="5">
    <source>
        <dbReference type="Proteomes" id="UP000789405"/>
    </source>
</evidence>
<feature type="compositionally biased region" description="Basic and acidic residues" evidence="2">
    <location>
        <begin position="288"/>
        <end position="304"/>
    </location>
</feature>
<feature type="region of interest" description="Disordered" evidence="2">
    <location>
        <begin position="288"/>
        <end position="322"/>
    </location>
</feature>
<dbReference type="OrthoDB" id="2476944at2759"/>
<dbReference type="GO" id="GO:0003676">
    <property type="term" value="F:nucleic acid binding"/>
    <property type="evidence" value="ECO:0007669"/>
    <property type="project" value="InterPro"/>
</dbReference>
<feature type="non-terminal residue" evidence="4">
    <location>
        <position position="322"/>
    </location>
</feature>
<evidence type="ECO:0000256" key="2">
    <source>
        <dbReference type="SAM" id="MobiDB-lite"/>
    </source>
</evidence>
<feature type="compositionally biased region" description="Basic and acidic residues" evidence="2">
    <location>
        <begin position="120"/>
        <end position="130"/>
    </location>
</feature>
<proteinExistence type="predicted"/>
<reference evidence="4" key="1">
    <citation type="submission" date="2021-06" db="EMBL/GenBank/DDBJ databases">
        <authorList>
            <person name="Kallberg Y."/>
            <person name="Tangrot J."/>
            <person name="Rosling A."/>
        </authorList>
    </citation>
    <scope>NUCLEOTIDE SEQUENCE</scope>
    <source>
        <strain evidence="4">MA453B</strain>
    </source>
</reference>
<dbReference type="Proteomes" id="UP000789405">
    <property type="component" value="Unassembled WGS sequence"/>
</dbReference>
<name>A0A9N9AD55_9GLOM</name>
<accession>A0A9N9AD55</accession>
<evidence type="ECO:0000256" key="1">
    <source>
        <dbReference type="PROSITE-ProRule" id="PRU00047"/>
    </source>
</evidence>
<keyword evidence="1" id="KW-0862">Zinc</keyword>
<organism evidence="4 5">
    <name type="scientific">Dentiscutata erythropus</name>
    <dbReference type="NCBI Taxonomy" id="1348616"/>
    <lineage>
        <taxon>Eukaryota</taxon>
        <taxon>Fungi</taxon>
        <taxon>Fungi incertae sedis</taxon>
        <taxon>Mucoromycota</taxon>
        <taxon>Glomeromycotina</taxon>
        <taxon>Glomeromycetes</taxon>
        <taxon>Diversisporales</taxon>
        <taxon>Gigasporaceae</taxon>
        <taxon>Dentiscutata</taxon>
    </lineage>
</organism>
<keyword evidence="1" id="KW-0479">Metal-binding</keyword>
<dbReference type="EMBL" id="CAJVPY010001520">
    <property type="protein sequence ID" value="CAG8525338.1"/>
    <property type="molecule type" value="Genomic_DNA"/>
</dbReference>
<comment type="caution">
    <text evidence="4">The sequence shown here is derived from an EMBL/GenBank/DDBJ whole genome shotgun (WGS) entry which is preliminary data.</text>
</comment>
<feature type="compositionally biased region" description="Polar residues" evidence="2">
    <location>
        <begin position="131"/>
        <end position="141"/>
    </location>
</feature>
<dbReference type="InterPro" id="IPR001878">
    <property type="entry name" value="Znf_CCHC"/>
</dbReference>
<dbReference type="GO" id="GO:0008270">
    <property type="term" value="F:zinc ion binding"/>
    <property type="evidence" value="ECO:0007669"/>
    <property type="project" value="UniProtKB-KW"/>
</dbReference>
<keyword evidence="1" id="KW-0863">Zinc-finger</keyword>
<dbReference type="PROSITE" id="PS50158">
    <property type="entry name" value="ZF_CCHC"/>
    <property type="match status" value="1"/>
</dbReference>
<evidence type="ECO:0000259" key="3">
    <source>
        <dbReference type="PROSITE" id="PS50158"/>
    </source>
</evidence>
<feature type="region of interest" description="Disordered" evidence="2">
    <location>
        <begin position="120"/>
        <end position="141"/>
    </location>
</feature>
<keyword evidence="5" id="KW-1185">Reference proteome</keyword>
<dbReference type="AlphaFoldDB" id="A0A9N9AD55"/>
<gene>
    <name evidence="4" type="ORF">DERYTH_LOCUS4078</name>
</gene>
<evidence type="ECO:0000313" key="4">
    <source>
        <dbReference type="EMBL" id="CAG8525338.1"/>
    </source>
</evidence>
<protein>
    <submittedName>
        <fullName evidence="4">15181_t:CDS:1</fullName>
    </submittedName>
</protein>
<feature type="domain" description="CCHC-type" evidence="3">
    <location>
        <begin position="187"/>
        <end position="202"/>
    </location>
</feature>